<evidence type="ECO:0000256" key="2">
    <source>
        <dbReference type="SAM" id="Phobius"/>
    </source>
</evidence>
<proteinExistence type="predicted"/>
<name>A0A2P5HIE0_DIAHE</name>
<dbReference type="PANTHER" id="PTHR35394:SF5">
    <property type="entry name" value="DUF3176 DOMAIN-CONTAINING PROTEIN"/>
    <property type="match status" value="1"/>
</dbReference>
<keyword evidence="2" id="KW-0812">Transmembrane</keyword>
<feature type="compositionally biased region" description="Basic and acidic residues" evidence="1">
    <location>
        <begin position="12"/>
        <end position="23"/>
    </location>
</feature>
<dbReference type="PANTHER" id="PTHR35394">
    <property type="entry name" value="DUF3176 DOMAIN-CONTAINING PROTEIN"/>
    <property type="match status" value="1"/>
</dbReference>
<feature type="transmembrane region" description="Helical" evidence="2">
    <location>
        <begin position="481"/>
        <end position="504"/>
    </location>
</feature>
<dbReference type="EMBL" id="MAVT02001851">
    <property type="protein sequence ID" value="POS70021.1"/>
    <property type="molecule type" value="Genomic_DNA"/>
</dbReference>
<evidence type="ECO:0000256" key="1">
    <source>
        <dbReference type="SAM" id="MobiDB-lite"/>
    </source>
</evidence>
<dbReference type="OrthoDB" id="5376804at2759"/>
<evidence type="ECO:0000313" key="3">
    <source>
        <dbReference type="EMBL" id="POS70021.1"/>
    </source>
</evidence>
<keyword evidence="2" id="KW-0472">Membrane</keyword>
<feature type="region of interest" description="Disordered" evidence="1">
    <location>
        <begin position="1"/>
        <end position="44"/>
    </location>
</feature>
<accession>A0A2P5HIE0</accession>
<evidence type="ECO:0000313" key="4">
    <source>
        <dbReference type="Proteomes" id="UP000094444"/>
    </source>
</evidence>
<dbReference type="AlphaFoldDB" id="A0A2P5HIE0"/>
<dbReference type="Proteomes" id="UP000094444">
    <property type="component" value="Unassembled WGS sequence"/>
</dbReference>
<dbReference type="Pfam" id="PF11374">
    <property type="entry name" value="DUF3176"/>
    <property type="match status" value="1"/>
</dbReference>
<dbReference type="InParanoid" id="A0A2P5HIE0"/>
<feature type="compositionally biased region" description="Polar residues" evidence="1">
    <location>
        <begin position="1"/>
        <end position="10"/>
    </location>
</feature>
<comment type="caution">
    <text evidence="3">The sequence shown here is derived from an EMBL/GenBank/DDBJ whole genome shotgun (WGS) entry which is preliminary data.</text>
</comment>
<feature type="compositionally biased region" description="Polar residues" evidence="1">
    <location>
        <begin position="25"/>
        <end position="35"/>
    </location>
</feature>
<keyword evidence="4" id="KW-1185">Reference proteome</keyword>
<dbReference type="InterPro" id="IPR021514">
    <property type="entry name" value="DUF3176"/>
</dbReference>
<keyword evidence="2" id="KW-1133">Transmembrane helix</keyword>
<gene>
    <name evidence="3" type="ORF">DHEL01_v211585</name>
</gene>
<sequence>MPLMAESSNAKPGREPTNIHERPSLTPTEAGQSRGNGKHGSRKTGVSQLQLGGWWWWELTAMTLSLISAALLIPVLVRVDGLAVEDWPYAILPNTLLSILTNVTKTAMMVPIAACLSQMKWDHFHHDANPLDHLQLYDDASRGPYGSFMLIVTGRAKVVSAWVFAVVTFVALGIDPTLVGIAQNYSSKAFVSSSIQGFNGAGHEPNLHTLGLQTSILNGAAGSPPPVDFHCPEPATECSWDDFDTLAVCGTFKNLTSNTGAYNKTCVKPKSSGPNDNIHCTYEFPDSLPLSMSLDAGGNGYTSLFNSTSNVEGTTLFAVNTTDSINFTAEVYSMSWNWCKKTYHNLTASPAGLRHADVTTKDLVLFADNPLYAGLLPSYAYYKEPGSSAPEFNLSVSVNTGLFPYITKLLTRELRSATRSRDVEDSLSLAEYMHLTDLANLTANIADTLTAQLRSTERDNTMAGTASGGAKYRVTYYHVRWPWIIVVGAEVVATAVLLGLSIFLTRRQPLLKASSMALLAFGLHGWSDEEIQGMDTTTDLDETSKRMWAQFGHDEEGYLKLLRSDDTTK</sequence>
<feature type="transmembrane region" description="Helical" evidence="2">
    <location>
        <begin position="159"/>
        <end position="182"/>
    </location>
</feature>
<feature type="transmembrane region" description="Helical" evidence="2">
    <location>
        <begin position="54"/>
        <end position="77"/>
    </location>
</feature>
<protein>
    <submittedName>
        <fullName evidence="3">Uncharacterized protein</fullName>
    </submittedName>
</protein>
<organism evidence="3 4">
    <name type="scientific">Diaporthe helianthi</name>
    <dbReference type="NCBI Taxonomy" id="158607"/>
    <lineage>
        <taxon>Eukaryota</taxon>
        <taxon>Fungi</taxon>
        <taxon>Dikarya</taxon>
        <taxon>Ascomycota</taxon>
        <taxon>Pezizomycotina</taxon>
        <taxon>Sordariomycetes</taxon>
        <taxon>Sordariomycetidae</taxon>
        <taxon>Diaporthales</taxon>
        <taxon>Diaporthaceae</taxon>
        <taxon>Diaporthe</taxon>
    </lineage>
</organism>
<dbReference type="STRING" id="158607.A0A2P5HIE0"/>
<reference evidence="3" key="1">
    <citation type="submission" date="2017-09" db="EMBL/GenBank/DDBJ databases">
        <title>Polyketide synthases of a Diaporthe helianthi virulent isolate.</title>
        <authorList>
            <person name="Baroncelli R."/>
        </authorList>
    </citation>
    <scope>NUCLEOTIDE SEQUENCE [LARGE SCALE GENOMIC DNA]</scope>
    <source>
        <strain evidence="3">7/96</strain>
    </source>
</reference>